<evidence type="ECO:0000256" key="4">
    <source>
        <dbReference type="ARBA" id="ARBA00022989"/>
    </source>
</evidence>
<dbReference type="GO" id="GO:0016020">
    <property type="term" value="C:membrane"/>
    <property type="evidence" value="ECO:0007669"/>
    <property type="project" value="UniProtKB-SubCell"/>
</dbReference>
<proteinExistence type="predicted"/>
<feature type="transmembrane region" description="Helical" evidence="6">
    <location>
        <begin position="15"/>
        <end position="33"/>
    </location>
</feature>
<dbReference type="Gene3D" id="1.20.1250.20">
    <property type="entry name" value="MFS general substrate transporter like domains"/>
    <property type="match status" value="1"/>
</dbReference>
<dbReference type="InterPro" id="IPR044770">
    <property type="entry name" value="MFS_spinster-like"/>
</dbReference>
<evidence type="ECO:0000256" key="5">
    <source>
        <dbReference type="ARBA" id="ARBA00023136"/>
    </source>
</evidence>
<dbReference type="EMBL" id="UINC01182513">
    <property type="protein sequence ID" value="SVD92771.1"/>
    <property type="molecule type" value="Genomic_DNA"/>
</dbReference>
<protein>
    <recommendedName>
        <fullName evidence="7">Major facilitator superfamily (MFS) profile domain-containing protein</fullName>
    </recommendedName>
</protein>
<keyword evidence="3 6" id="KW-0812">Transmembrane</keyword>
<evidence type="ECO:0000256" key="3">
    <source>
        <dbReference type="ARBA" id="ARBA00022692"/>
    </source>
</evidence>
<dbReference type="SUPFAM" id="SSF103473">
    <property type="entry name" value="MFS general substrate transporter"/>
    <property type="match status" value="1"/>
</dbReference>
<evidence type="ECO:0000256" key="1">
    <source>
        <dbReference type="ARBA" id="ARBA00004141"/>
    </source>
</evidence>
<keyword evidence="2" id="KW-0813">Transport</keyword>
<keyword evidence="5 6" id="KW-0472">Membrane</keyword>
<dbReference type="PANTHER" id="PTHR23505:SF79">
    <property type="entry name" value="PROTEIN SPINSTER"/>
    <property type="match status" value="1"/>
</dbReference>
<dbReference type="PROSITE" id="PS50850">
    <property type="entry name" value="MFS"/>
    <property type="match status" value="1"/>
</dbReference>
<feature type="transmembrane region" description="Helical" evidence="6">
    <location>
        <begin position="148"/>
        <end position="168"/>
    </location>
</feature>
<comment type="subcellular location">
    <subcellularLocation>
        <location evidence="1">Membrane</location>
        <topology evidence="1">Multi-pass membrane protein</topology>
    </subcellularLocation>
</comment>
<evidence type="ECO:0000256" key="2">
    <source>
        <dbReference type="ARBA" id="ARBA00022448"/>
    </source>
</evidence>
<gene>
    <name evidence="8" type="ORF">METZ01_LOCUS445625</name>
</gene>
<dbReference type="Pfam" id="PF07690">
    <property type="entry name" value="MFS_1"/>
    <property type="match status" value="1"/>
</dbReference>
<feature type="transmembrane region" description="Helical" evidence="6">
    <location>
        <begin position="54"/>
        <end position="75"/>
    </location>
</feature>
<dbReference type="GO" id="GO:0022857">
    <property type="term" value="F:transmembrane transporter activity"/>
    <property type="evidence" value="ECO:0007669"/>
    <property type="project" value="InterPro"/>
</dbReference>
<dbReference type="PANTHER" id="PTHR23505">
    <property type="entry name" value="SPINSTER"/>
    <property type="match status" value="1"/>
</dbReference>
<accession>A0A382ZB91</accession>
<evidence type="ECO:0000313" key="8">
    <source>
        <dbReference type="EMBL" id="SVD92771.1"/>
    </source>
</evidence>
<evidence type="ECO:0000259" key="7">
    <source>
        <dbReference type="PROSITE" id="PS50850"/>
    </source>
</evidence>
<feature type="domain" description="Major facilitator superfamily (MFS) profile" evidence="7">
    <location>
        <begin position="20"/>
        <end position="175"/>
    </location>
</feature>
<feature type="transmembrane region" description="Helical" evidence="6">
    <location>
        <begin position="87"/>
        <end position="113"/>
    </location>
</feature>
<reference evidence="8" key="1">
    <citation type="submission" date="2018-05" db="EMBL/GenBank/DDBJ databases">
        <authorList>
            <person name="Lanie J.A."/>
            <person name="Ng W.-L."/>
            <person name="Kazmierczak K.M."/>
            <person name="Andrzejewski T.M."/>
            <person name="Davidsen T.M."/>
            <person name="Wayne K.J."/>
            <person name="Tettelin H."/>
            <person name="Glass J.I."/>
            <person name="Rusch D."/>
            <person name="Podicherti R."/>
            <person name="Tsui H.-C.T."/>
            <person name="Winkler M.E."/>
        </authorList>
    </citation>
    <scope>NUCLEOTIDE SEQUENCE</scope>
</reference>
<dbReference type="InterPro" id="IPR020846">
    <property type="entry name" value="MFS_dom"/>
</dbReference>
<sequence length="175" mass="18891">MNSSDAEFQSYPAPVYSWYVVFLLMTFYVLSFLDRQIIAVLAEPIKSDLQLTDVQLSLLGGLAFLIFYSVAGIFVGRLADIVHRPTLIGLGVFLWSATTAACGATSNFVHLLLLRMGVGLGEATLMPSSLSLLADQFPKEKLGKPTSVFMLGAPLGIGVAFTGGAYLYDLVLQFV</sequence>
<evidence type="ECO:0000256" key="6">
    <source>
        <dbReference type="SAM" id="Phobius"/>
    </source>
</evidence>
<dbReference type="InterPro" id="IPR036259">
    <property type="entry name" value="MFS_trans_sf"/>
</dbReference>
<keyword evidence="4 6" id="KW-1133">Transmembrane helix</keyword>
<dbReference type="AlphaFoldDB" id="A0A382ZB91"/>
<organism evidence="8">
    <name type="scientific">marine metagenome</name>
    <dbReference type="NCBI Taxonomy" id="408172"/>
    <lineage>
        <taxon>unclassified sequences</taxon>
        <taxon>metagenomes</taxon>
        <taxon>ecological metagenomes</taxon>
    </lineage>
</organism>
<feature type="non-terminal residue" evidence="8">
    <location>
        <position position="175"/>
    </location>
</feature>
<dbReference type="InterPro" id="IPR011701">
    <property type="entry name" value="MFS"/>
</dbReference>
<name>A0A382ZB91_9ZZZZ</name>